<accession>A0ABX1QJ88</accession>
<proteinExistence type="predicted"/>
<organism evidence="1 2">
    <name type="scientific">Aromatoleum diolicum</name>
    <dbReference type="NCBI Taxonomy" id="75796"/>
    <lineage>
        <taxon>Bacteria</taxon>
        <taxon>Pseudomonadati</taxon>
        <taxon>Pseudomonadota</taxon>
        <taxon>Betaproteobacteria</taxon>
        <taxon>Rhodocyclales</taxon>
        <taxon>Rhodocyclaceae</taxon>
        <taxon>Aromatoleum</taxon>
    </lineage>
</organism>
<dbReference type="EMBL" id="WTVQ01000054">
    <property type="protein sequence ID" value="NMG77216.1"/>
    <property type="molecule type" value="Genomic_DNA"/>
</dbReference>
<name>A0ABX1QJ88_9RHOO</name>
<evidence type="ECO:0000313" key="2">
    <source>
        <dbReference type="Proteomes" id="UP000648984"/>
    </source>
</evidence>
<evidence type="ECO:0000313" key="1">
    <source>
        <dbReference type="EMBL" id="NMG77216.1"/>
    </source>
</evidence>
<sequence length="131" mass="14523">MLGFEVSNSDDIVLEQTVEMRTTVEKSIIRGKQSGERRDAGDARLSVAIRDRNHARGRGRIAHQEQPIERNIVSGFALVDNCLAFHGTWLVCGIAPGIPPGFQADQDATQDFDVSSWHPTGAWQWQSLIPL</sequence>
<protein>
    <submittedName>
        <fullName evidence="1">Uncharacterized protein</fullName>
    </submittedName>
</protein>
<gene>
    <name evidence="1" type="ORF">GPA25_20890</name>
</gene>
<comment type="caution">
    <text evidence="1">The sequence shown here is derived from an EMBL/GenBank/DDBJ whole genome shotgun (WGS) entry which is preliminary data.</text>
</comment>
<keyword evidence="2" id="KW-1185">Reference proteome</keyword>
<dbReference type="RefSeq" id="WP_169262349.1">
    <property type="nucleotide sequence ID" value="NZ_WTVQ01000054.1"/>
</dbReference>
<reference evidence="1 2" key="1">
    <citation type="submission" date="2019-12" db="EMBL/GenBank/DDBJ databases">
        <title>Comparative genomics gives insights into the taxonomy of the Azoarcus-Aromatoleum group and reveals separate origins of nif in the plant-associated Azoarcus and non-plant-associated Aromatoleum sub-groups.</title>
        <authorList>
            <person name="Lafos M."/>
            <person name="Maluk M."/>
            <person name="Batista M."/>
            <person name="Junghare M."/>
            <person name="Carmona M."/>
            <person name="Faoro H."/>
            <person name="Cruz L.M."/>
            <person name="Battistoni F."/>
            <person name="De Souza E."/>
            <person name="Pedrosa F."/>
            <person name="Chen W.-M."/>
            <person name="Poole P.S."/>
            <person name="Dixon R.A."/>
            <person name="James E.K."/>
        </authorList>
    </citation>
    <scope>NUCLEOTIDE SEQUENCE [LARGE SCALE GENOMIC DNA]</scope>
    <source>
        <strain evidence="1 2">22Lin</strain>
    </source>
</reference>
<dbReference type="Proteomes" id="UP000648984">
    <property type="component" value="Unassembled WGS sequence"/>
</dbReference>